<keyword evidence="11" id="KW-0963">Cytoplasm</keyword>
<protein>
    <recommendedName>
        <fullName evidence="3 11">Shikimate kinase</fullName>
        <shortName evidence="11">SK</shortName>
        <ecNumber evidence="3 11">2.7.1.71</ecNumber>
    </recommendedName>
</protein>
<comment type="caution">
    <text evidence="12">The sequence shown here is derived from an EMBL/GenBank/DDBJ whole genome shotgun (WGS) entry which is preliminary data.</text>
</comment>
<dbReference type="GO" id="GO:0000287">
    <property type="term" value="F:magnesium ion binding"/>
    <property type="evidence" value="ECO:0007669"/>
    <property type="project" value="UniProtKB-UniRule"/>
</dbReference>
<dbReference type="GO" id="GO:0009073">
    <property type="term" value="P:aromatic amino acid family biosynthetic process"/>
    <property type="evidence" value="ECO:0007669"/>
    <property type="project" value="UniProtKB-KW"/>
</dbReference>
<dbReference type="EC" id="2.7.1.71" evidence="3 11"/>
<proteinExistence type="inferred from homology"/>
<feature type="binding site" evidence="11">
    <location>
        <position position="145"/>
    </location>
    <ligand>
        <name>substrate</name>
    </ligand>
</feature>
<keyword evidence="5 11" id="KW-0808">Transferase</keyword>
<dbReference type="SUPFAM" id="SSF52540">
    <property type="entry name" value="P-loop containing nucleoside triphosphate hydrolases"/>
    <property type="match status" value="1"/>
</dbReference>
<dbReference type="PANTHER" id="PTHR21087:SF16">
    <property type="entry name" value="SHIKIMATE KINASE 1, CHLOROPLASTIC"/>
    <property type="match status" value="1"/>
</dbReference>
<dbReference type="UniPathway" id="UPA00053">
    <property type="reaction ID" value="UER00088"/>
</dbReference>
<keyword evidence="6 11" id="KW-0547">Nucleotide-binding</keyword>
<dbReference type="PRINTS" id="PR01100">
    <property type="entry name" value="SHIKIMTKNASE"/>
</dbReference>
<dbReference type="GO" id="GO:0009423">
    <property type="term" value="P:chorismate biosynthetic process"/>
    <property type="evidence" value="ECO:0007669"/>
    <property type="project" value="UniProtKB-UniRule"/>
</dbReference>
<evidence type="ECO:0000256" key="11">
    <source>
        <dbReference type="HAMAP-Rule" id="MF_00109"/>
    </source>
</evidence>
<dbReference type="AlphaFoldDB" id="A0A7V2ZL59"/>
<keyword evidence="7 11" id="KW-0418">Kinase</keyword>
<dbReference type="InterPro" id="IPR027417">
    <property type="entry name" value="P-loop_NTPase"/>
</dbReference>
<comment type="pathway">
    <text evidence="1 11">Metabolic intermediate biosynthesis; chorismate biosynthesis; chorismate from D-erythrose 4-phosphate and phosphoenolpyruvate: step 5/7.</text>
</comment>
<feature type="binding site" evidence="11">
    <location>
        <begin position="13"/>
        <end position="18"/>
    </location>
    <ligand>
        <name>ATP</name>
        <dbReference type="ChEBI" id="CHEBI:30616"/>
    </ligand>
</feature>
<evidence type="ECO:0000256" key="3">
    <source>
        <dbReference type="ARBA" id="ARBA00012154"/>
    </source>
</evidence>
<feature type="binding site" evidence="11">
    <location>
        <position position="59"/>
    </location>
    <ligand>
        <name>substrate</name>
    </ligand>
</feature>
<dbReference type="PROSITE" id="PS01128">
    <property type="entry name" value="SHIKIMATE_KINASE"/>
    <property type="match status" value="1"/>
</dbReference>
<evidence type="ECO:0000313" key="12">
    <source>
        <dbReference type="EMBL" id="HFI91994.1"/>
    </source>
</evidence>
<keyword evidence="8 11" id="KW-0067">ATP-binding</keyword>
<dbReference type="CDD" id="cd00464">
    <property type="entry name" value="SK"/>
    <property type="match status" value="1"/>
</dbReference>
<evidence type="ECO:0000256" key="6">
    <source>
        <dbReference type="ARBA" id="ARBA00022741"/>
    </source>
</evidence>
<comment type="catalytic activity">
    <reaction evidence="10 11">
        <text>shikimate + ATP = 3-phosphoshikimate + ADP + H(+)</text>
        <dbReference type="Rhea" id="RHEA:13121"/>
        <dbReference type="ChEBI" id="CHEBI:15378"/>
        <dbReference type="ChEBI" id="CHEBI:30616"/>
        <dbReference type="ChEBI" id="CHEBI:36208"/>
        <dbReference type="ChEBI" id="CHEBI:145989"/>
        <dbReference type="ChEBI" id="CHEBI:456216"/>
        <dbReference type="EC" id="2.7.1.71"/>
    </reaction>
</comment>
<dbReference type="Gene3D" id="3.40.50.300">
    <property type="entry name" value="P-loop containing nucleotide triphosphate hydrolases"/>
    <property type="match status" value="1"/>
</dbReference>
<keyword evidence="11" id="KW-0479">Metal-binding</keyword>
<comment type="subunit">
    <text evidence="11">Monomer.</text>
</comment>
<evidence type="ECO:0000256" key="5">
    <source>
        <dbReference type="ARBA" id="ARBA00022679"/>
    </source>
</evidence>
<gene>
    <name evidence="11" type="primary">aroK</name>
    <name evidence="12" type="ORF">ENS31_10790</name>
</gene>
<comment type="subcellular location">
    <subcellularLocation>
        <location evidence="11">Cytoplasm</location>
    </subcellularLocation>
</comment>
<dbReference type="GO" id="GO:0005829">
    <property type="term" value="C:cytosol"/>
    <property type="evidence" value="ECO:0007669"/>
    <property type="project" value="TreeGrafter"/>
</dbReference>
<feature type="binding site" evidence="11">
    <location>
        <position position="81"/>
    </location>
    <ligand>
        <name>substrate</name>
    </ligand>
</feature>
<dbReference type="GO" id="GO:0008652">
    <property type="term" value="P:amino acid biosynthetic process"/>
    <property type="evidence" value="ECO:0007669"/>
    <property type="project" value="UniProtKB-KW"/>
</dbReference>
<evidence type="ECO:0000256" key="1">
    <source>
        <dbReference type="ARBA" id="ARBA00004842"/>
    </source>
</evidence>
<dbReference type="InterPro" id="IPR000623">
    <property type="entry name" value="Shikimate_kinase/TSH1"/>
</dbReference>
<accession>A0A7V2ZL59</accession>
<evidence type="ECO:0000256" key="4">
    <source>
        <dbReference type="ARBA" id="ARBA00022605"/>
    </source>
</evidence>
<comment type="similarity">
    <text evidence="2 11">Belongs to the shikimate kinase family.</text>
</comment>
<keyword evidence="11" id="KW-0460">Magnesium</keyword>
<evidence type="ECO:0000256" key="9">
    <source>
        <dbReference type="ARBA" id="ARBA00023141"/>
    </source>
</evidence>
<dbReference type="Pfam" id="PF01202">
    <property type="entry name" value="SKI"/>
    <property type="match status" value="1"/>
</dbReference>
<dbReference type="GO" id="GO:0005524">
    <property type="term" value="F:ATP binding"/>
    <property type="evidence" value="ECO:0007669"/>
    <property type="project" value="UniProtKB-UniRule"/>
</dbReference>
<name>A0A7V2ZL59_9BACT</name>
<reference evidence="12" key="1">
    <citation type="journal article" date="2020" name="mSystems">
        <title>Genome- and Community-Level Interaction Insights into Carbon Utilization and Element Cycling Functions of Hydrothermarchaeota in Hydrothermal Sediment.</title>
        <authorList>
            <person name="Zhou Z."/>
            <person name="Liu Y."/>
            <person name="Xu W."/>
            <person name="Pan J."/>
            <person name="Luo Z.H."/>
            <person name="Li M."/>
        </authorList>
    </citation>
    <scope>NUCLEOTIDE SEQUENCE [LARGE SCALE GENOMIC DNA]</scope>
    <source>
        <strain evidence="12">SpSt-479</strain>
    </source>
</reference>
<evidence type="ECO:0000256" key="7">
    <source>
        <dbReference type="ARBA" id="ARBA00022777"/>
    </source>
</evidence>
<dbReference type="HAMAP" id="MF_00109">
    <property type="entry name" value="Shikimate_kinase"/>
    <property type="match status" value="1"/>
</dbReference>
<dbReference type="GO" id="GO:0004765">
    <property type="term" value="F:shikimate kinase activity"/>
    <property type="evidence" value="ECO:0007669"/>
    <property type="project" value="UniProtKB-UniRule"/>
</dbReference>
<feature type="binding site" evidence="11">
    <location>
        <position position="17"/>
    </location>
    <ligand>
        <name>Mg(2+)</name>
        <dbReference type="ChEBI" id="CHEBI:18420"/>
    </ligand>
</feature>
<evidence type="ECO:0000256" key="2">
    <source>
        <dbReference type="ARBA" id="ARBA00006997"/>
    </source>
</evidence>
<keyword evidence="4 11" id="KW-0028">Amino-acid biosynthesis</keyword>
<keyword evidence="9 11" id="KW-0057">Aromatic amino acid biosynthesis</keyword>
<feature type="binding site" evidence="11">
    <location>
        <position position="119"/>
    </location>
    <ligand>
        <name>ATP</name>
        <dbReference type="ChEBI" id="CHEBI:30616"/>
    </ligand>
</feature>
<dbReference type="InterPro" id="IPR031322">
    <property type="entry name" value="Shikimate/glucono_kinase"/>
</dbReference>
<dbReference type="EMBL" id="DSUJ01000008">
    <property type="protein sequence ID" value="HFI91994.1"/>
    <property type="molecule type" value="Genomic_DNA"/>
</dbReference>
<comment type="function">
    <text evidence="11">Catalyzes the specific phosphorylation of the 3-hydroxyl group of shikimic acid using ATP as a cosubstrate.</text>
</comment>
<organism evidence="12">
    <name type="scientific">Ignavibacterium album</name>
    <dbReference type="NCBI Taxonomy" id="591197"/>
    <lineage>
        <taxon>Bacteria</taxon>
        <taxon>Pseudomonadati</taxon>
        <taxon>Ignavibacteriota</taxon>
        <taxon>Ignavibacteria</taxon>
        <taxon>Ignavibacteriales</taxon>
        <taxon>Ignavibacteriaceae</taxon>
        <taxon>Ignavibacterium</taxon>
    </lineage>
</organism>
<dbReference type="PANTHER" id="PTHR21087">
    <property type="entry name" value="SHIKIMATE KINASE"/>
    <property type="match status" value="1"/>
</dbReference>
<feature type="binding site" evidence="11">
    <location>
        <position position="35"/>
    </location>
    <ligand>
        <name>substrate</name>
    </ligand>
</feature>
<evidence type="ECO:0000256" key="8">
    <source>
        <dbReference type="ARBA" id="ARBA00022840"/>
    </source>
</evidence>
<sequence>MKKNLIYLTGFMASGKSTIGPILANTIGWEFLDLDRVIENKTNKKIVDIFKKDGEDFFRKLESESLTELSKLSKYVISLGGGTIEKTENLDIIKNSGILIYLETSPEAAYRRLKFKRDRPALLFDDHEPTKEEFIKRIKSILERRLEFYNRADLKINTDDKPVGITVDLLAKILRKEFGIEEA</sequence>
<evidence type="ECO:0000256" key="10">
    <source>
        <dbReference type="ARBA" id="ARBA00048567"/>
    </source>
</evidence>
<dbReference type="InterPro" id="IPR023000">
    <property type="entry name" value="Shikimate_kinase_CS"/>
</dbReference>
<comment type="cofactor">
    <cofactor evidence="11">
        <name>Mg(2+)</name>
        <dbReference type="ChEBI" id="CHEBI:18420"/>
    </cofactor>
    <text evidence="11">Binds 1 Mg(2+) ion per subunit.</text>
</comment>
<comment type="caution">
    <text evidence="11">Lacks conserved residue(s) required for the propagation of feature annotation.</text>
</comment>